<name>A0A1F8FEN0_9BACT</name>
<keyword evidence="1" id="KW-0812">Transmembrane</keyword>
<accession>A0A1F8FEN0</accession>
<comment type="caution">
    <text evidence="2">The sequence shown here is derived from an EMBL/GenBank/DDBJ whole genome shotgun (WGS) entry which is preliminary data.</text>
</comment>
<feature type="transmembrane region" description="Helical" evidence="1">
    <location>
        <begin position="143"/>
        <end position="166"/>
    </location>
</feature>
<feature type="transmembrane region" description="Helical" evidence="1">
    <location>
        <begin position="7"/>
        <end position="27"/>
    </location>
</feature>
<gene>
    <name evidence="2" type="ORF">A3C71_01195</name>
</gene>
<evidence type="ECO:0000313" key="3">
    <source>
        <dbReference type="Proteomes" id="UP000178197"/>
    </source>
</evidence>
<dbReference type="Proteomes" id="UP000178197">
    <property type="component" value="Unassembled WGS sequence"/>
</dbReference>
<feature type="transmembrane region" description="Helical" evidence="1">
    <location>
        <begin position="33"/>
        <end position="56"/>
    </location>
</feature>
<dbReference type="EMBL" id="MGJT01000030">
    <property type="protein sequence ID" value="OGN11577.1"/>
    <property type="molecule type" value="Genomic_DNA"/>
</dbReference>
<dbReference type="AlphaFoldDB" id="A0A1F8FEN0"/>
<keyword evidence="1" id="KW-0472">Membrane</keyword>
<reference evidence="2 3" key="1">
    <citation type="journal article" date="2016" name="Nat. Commun.">
        <title>Thousands of microbial genomes shed light on interconnected biogeochemical processes in an aquifer system.</title>
        <authorList>
            <person name="Anantharaman K."/>
            <person name="Brown C.T."/>
            <person name="Hug L.A."/>
            <person name="Sharon I."/>
            <person name="Castelle C.J."/>
            <person name="Probst A.J."/>
            <person name="Thomas B.C."/>
            <person name="Singh A."/>
            <person name="Wilkins M.J."/>
            <person name="Karaoz U."/>
            <person name="Brodie E.L."/>
            <person name="Williams K.H."/>
            <person name="Hubbard S.S."/>
            <person name="Banfield J.F."/>
        </authorList>
    </citation>
    <scope>NUCLEOTIDE SEQUENCE [LARGE SCALE GENOMIC DNA]</scope>
</reference>
<evidence type="ECO:0000313" key="2">
    <source>
        <dbReference type="EMBL" id="OGN11577.1"/>
    </source>
</evidence>
<sequence length="171" mass="19777">MLARKPATAIGQCVVAFFSNWWLFYGLTISTAYPLFGVVGFVTLIWWLVAATFASINTNSWRKESNSFPWAWVFPVIGMVSYVFISIGTSEMFRSNDYASMLGEVEERFWTQDIQPKDPAHMRMGTYENAIYRGKAIQLSVSVSFWVLFFSFSYLKIFSLIFWQIFAKIDI</sequence>
<proteinExistence type="predicted"/>
<feature type="transmembrane region" description="Helical" evidence="1">
    <location>
        <begin position="68"/>
        <end position="87"/>
    </location>
</feature>
<organism evidence="2 3">
    <name type="scientific">Candidatus Yanofskybacteria bacterium RIFCSPHIGHO2_02_FULL_43_15c</name>
    <dbReference type="NCBI Taxonomy" id="1802679"/>
    <lineage>
        <taxon>Bacteria</taxon>
        <taxon>Candidatus Yanofskyibacteriota</taxon>
    </lineage>
</organism>
<keyword evidence="1" id="KW-1133">Transmembrane helix</keyword>
<evidence type="ECO:0000256" key="1">
    <source>
        <dbReference type="SAM" id="Phobius"/>
    </source>
</evidence>
<protein>
    <submittedName>
        <fullName evidence="2">Uncharacterized protein</fullName>
    </submittedName>
</protein>